<feature type="domain" description="Zinc finger CHCC-type" evidence="1">
    <location>
        <begin position="20"/>
        <end position="55"/>
    </location>
</feature>
<dbReference type="EMBL" id="BMYV01000002">
    <property type="protein sequence ID" value="GGX71067.1"/>
    <property type="molecule type" value="Genomic_DNA"/>
</dbReference>
<sequence length="67" mass="7173">METGQTPQTAHDDVVIVPSTRVMCEGSGGALGHPRTYLDMGDDTSVTCKYCDRVFKLDPNAVPGGHH</sequence>
<evidence type="ECO:0000313" key="3">
    <source>
        <dbReference type="Proteomes" id="UP000600865"/>
    </source>
</evidence>
<reference evidence="2 3" key="1">
    <citation type="journal article" date="2014" name="Int. J. Syst. Evol. Microbiol.">
        <title>Complete genome sequence of Corynebacterium casei LMG S-19264T (=DSM 44701T), isolated from a smear-ripened cheese.</title>
        <authorList>
            <consortium name="US DOE Joint Genome Institute (JGI-PGF)"/>
            <person name="Walter F."/>
            <person name="Albersmeier A."/>
            <person name="Kalinowski J."/>
            <person name="Ruckert C."/>
        </authorList>
    </citation>
    <scope>NUCLEOTIDE SEQUENCE [LARGE SCALE GENOMIC DNA]</scope>
    <source>
        <strain evidence="2 3">KCTC 23968</strain>
    </source>
</reference>
<name>A0A918KNZ3_9PROT</name>
<dbReference type="RefSeq" id="WP_189585557.1">
    <property type="nucleotide sequence ID" value="NZ_BMYV01000002.1"/>
</dbReference>
<dbReference type="InterPro" id="IPR019401">
    <property type="entry name" value="Znf_CHCC"/>
</dbReference>
<proteinExistence type="predicted"/>
<dbReference type="Pfam" id="PF10276">
    <property type="entry name" value="zf-CHCC"/>
    <property type="match status" value="1"/>
</dbReference>
<evidence type="ECO:0000259" key="1">
    <source>
        <dbReference type="Pfam" id="PF10276"/>
    </source>
</evidence>
<evidence type="ECO:0000313" key="2">
    <source>
        <dbReference type="EMBL" id="GGX71067.1"/>
    </source>
</evidence>
<gene>
    <name evidence="2" type="ORF">GCM10011309_21530</name>
</gene>
<dbReference type="AlphaFoldDB" id="A0A918KNZ3"/>
<protein>
    <recommendedName>
        <fullName evidence="1">Zinc finger CHCC-type domain-containing protein</fullName>
    </recommendedName>
</protein>
<keyword evidence="3" id="KW-1185">Reference proteome</keyword>
<accession>A0A918KNZ3</accession>
<dbReference type="Proteomes" id="UP000600865">
    <property type="component" value="Unassembled WGS sequence"/>
</dbReference>
<organism evidence="2 3">
    <name type="scientific">Litorimonas cladophorae</name>
    <dbReference type="NCBI Taxonomy" id="1220491"/>
    <lineage>
        <taxon>Bacteria</taxon>
        <taxon>Pseudomonadati</taxon>
        <taxon>Pseudomonadota</taxon>
        <taxon>Alphaproteobacteria</taxon>
        <taxon>Maricaulales</taxon>
        <taxon>Robiginitomaculaceae</taxon>
    </lineage>
</organism>
<dbReference type="Gene3D" id="2.60.260.40">
    <property type="entry name" value="q5lls5 like domains"/>
    <property type="match status" value="1"/>
</dbReference>
<comment type="caution">
    <text evidence="2">The sequence shown here is derived from an EMBL/GenBank/DDBJ whole genome shotgun (WGS) entry which is preliminary data.</text>
</comment>